<evidence type="ECO:0000256" key="1">
    <source>
        <dbReference type="ARBA" id="ARBA00004571"/>
    </source>
</evidence>
<dbReference type="Gene3D" id="2.40.170.20">
    <property type="entry name" value="TonB-dependent receptor, beta-barrel domain"/>
    <property type="match status" value="1"/>
</dbReference>
<accession>A0ABS7EGW3</accession>
<dbReference type="Proteomes" id="UP001166251">
    <property type="component" value="Unassembled WGS sequence"/>
</dbReference>
<keyword evidence="6 12" id="KW-0732">Signal</keyword>
<dbReference type="Pfam" id="PF07715">
    <property type="entry name" value="Plug"/>
    <property type="match status" value="1"/>
</dbReference>
<dbReference type="CDD" id="cd01347">
    <property type="entry name" value="ligand_gated_channel"/>
    <property type="match status" value="1"/>
</dbReference>
<organism evidence="15 16">
    <name type="scientific">Neiella holothuriorum</name>
    <dbReference type="NCBI Taxonomy" id="2870530"/>
    <lineage>
        <taxon>Bacteria</taxon>
        <taxon>Pseudomonadati</taxon>
        <taxon>Pseudomonadota</taxon>
        <taxon>Gammaproteobacteria</taxon>
        <taxon>Alteromonadales</taxon>
        <taxon>Echinimonadaceae</taxon>
        <taxon>Neiella</taxon>
    </lineage>
</organism>
<dbReference type="NCBIfam" id="TIGR01786">
    <property type="entry name" value="TonB-hemlactrns"/>
    <property type="match status" value="1"/>
</dbReference>
<evidence type="ECO:0000256" key="9">
    <source>
        <dbReference type="ARBA" id="ARBA00023237"/>
    </source>
</evidence>
<evidence type="ECO:0000256" key="4">
    <source>
        <dbReference type="ARBA" id="ARBA00022452"/>
    </source>
</evidence>
<dbReference type="InterPro" id="IPR039426">
    <property type="entry name" value="TonB-dep_rcpt-like"/>
</dbReference>
<feature type="domain" description="TonB-dependent receptor plug" evidence="14">
    <location>
        <begin position="53"/>
        <end position="156"/>
    </location>
</feature>
<dbReference type="EMBL" id="JAHZSS010000012">
    <property type="protein sequence ID" value="MBW8191586.1"/>
    <property type="molecule type" value="Genomic_DNA"/>
</dbReference>
<keyword evidence="3 10" id="KW-0813">Transport</keyword>
<dbReference type="PANTHER" id="PTHR30069">
    <property type="entry name" value="TONB-DEPENDENT OUTER MEMBRANE RECEPTOR"/>
    <property type="match status" value="1"/>
</dbReference>
<proteinExistence type="inferred from homology"/>
<dbReference type="InterPro" id="IPR037066">
    <property type="entry name" value="Plug_dom_sf"/>
</dbReference>
<keyword evidence="16" id="KW-1185">Reference proteome</keyword>
<keyword evidence="4 10" id="KW-1134">Transmembrane beta strand</keyword>
<evidence type="ECO:0000256" key="8">
    <source>
        <dbReference type="ARBA" id="ARBA00023136"/>
    </source>
</evidence>
<evidence type="ECO:0000256" key="3">
    <source>
        <dbReference type="ARBA" id="ARBA00022448"/>
    </source>
</evidence>
<dbReference type="Gene3D" id="2.170.130.10">
    <property type="entry name" value="TonB-dependent receptor, plug domain"/>
    <property type="match status" value="1"/>
</dbReference>
<dbReference type="InterPro" id="IPR010949">
    <property type="entry name" value="TonB_Hb/transfer/lactofer_rcpt"/>
</dbReference>
<comment type="subcellular location">
    <subcellularLocation>
        <location evidence="1 10">Cell outer membrane</location>
        <topology evidence="1 10">Multi-pass membrane protein</topology>
    </subcellularLocation>
</comment>
<dbReference type="PROSITE" id="PS52016">
    <property type="entry name" value="TONB_DEPENDENT_REC_3"/>
    <property type="match status" value="1"/>
</dbReference>
<name>A0ABS7EGW3_9GAMM</name>
<sequence length="678" mass="74160">MNIKPLAFFVSCALSTPVIAADAPSESTLSTDEQVFEIKAVVVNATRVETTEDEVTRPLAVVEKEQLDAIQPQSVAEAVSYEPNIAVSGGPRANNQSVNIRGLSGNKVLQTIDGVRQVFESGHRPSYFLDPELLTSIEVVKGPASSLWGSGAVAGVVAQNTVSAGDLLAPEQNLGGFIKTGYNDNNDKSTTTGAIAGRTDSLDLLFSAYYRNSNDAELGDGSRLIGSASIDKGMMGKAEWQIDDHQSLGFNVRAANVSGSVPSNGSADPNGSSNFLINCDQDTANIALDYRINTQSPYLNAQVKAYWNSVDMDEERVSDGRSDATELDVYGININNVSTVGDVTLLYGIDGHTEDFKAERGGDNRPTPPDAETDIWGGFIQASYPVAKNWSVEVGARYDYFSTEAKNLTEDRSDNDLSPSAALIWQAQDWLELTLRHDRAFRAPSSEELYSTGYHFCMFEGFCNSFEPNPDLKPEQAANTELMAKAKFGGVFAENDGLQIQTSVFQNKVDDFIEQIVTDPTFYPVMDPGKTYWYNVDEATIEGFEISANYRYQAFNATLAYGIVRGEDDITGEDLTNIPADTLSADLSYAFLSEQLKAGVRVIHAKDQTRTDYEENLDGTTYDGYTVGDLYVSYQPSSLAALKLDLTINNVTDKHYRQAWDELDQVGREVIFSAKYSF</sequence>
<dbReference type="InterPro" id="IPR012910">
    <property type="entry name" value="Plug_dom"/>
</dbReference>
<evidence type="ECO:0000256" key="7">
    <source>
        <dbReference type="ARBA" id="ARBA00023077"/>
    </source>
</evidence>
<evidence type="ECO:0000256" key="11">
    <source>
        <dbReference type="RuleBase" id="RU003357"/>
    </source>
</evidence>
<evidence type="ECO:0000313" key="16">
    <source>
        <dbReference type="Proteomes" id="UP001166251"/>
    </source>
</evidence>
<evidence type="ECO:0000256" key="12">
    <source>
        <dbReference type="SAM" id="SignalP"/>
    </source>
</evidence>
<evidence type="ECO:0000259" key="13">
    <source>
        <dbReference type="Pfam" id="PF00593"/>
    </source>
</evidence>
<evidence type="ECO:0000256" key="6">
    <source>
        <dbReference type="ARBA" id="ARBA00022729"/>
    </source>
</evidence>
<gene>
    <name evidence="15" type="ORF">K0504_11105</name>
</gene>
<keyword evidence="15" id="KW-0675">Receptor</keyword>
<dbReference type="Pfam" id="PF00593">
    <property type="entry name" value="TonB_dep_Rec_b-barrel"/>
    <property type="match status" value="1"/>
</dbReference>
<comment type="similarity">
    <text evidence="2 10 11">Belongs to the TonB-dependent receptor family.</text>
</comment>
<feature type="domain" description="TonB-dependent receptor-like beta-barrel" evidence="13">
    <location>
        <begin position="249"/>
        <end position="651"/>
    </location>
</feature>
<dbReference type="RefSeq" id="WP_220104268.1">
    <property type="nucleotide sequence ID" value="NZ_JAHZSS010000012.1"/>
</dbReference>
<evidence type="ECO:0000256" key="5">
    <source>
        <dbReference type="ARBA" id="ARBA00022692"/>
    </source>
</evidence>
<dbReference type="NCBIfam" id="TIGR01785">
    <property type="entry name" value="TonB-hemin"/>
    <property type="match status" value="1"/>
</dbReference>
<protein>
    <submittedName>
        <fullName evidence="15">TonB-dependent hemoglobin/transferrin/lactoferrin family receptor</fullName>
    </submittedName>
</protein>
<keyword evidence="7 11" id="KW-0798">TonB box</keyword>
<dbReference type="InterPro" id="IPR036942">
    <property type="entry name" value="Beta-barrel_TonB_sf"/>
</dbReference>
<keyword evidence="9 10" id="KW-0998">Cell outer membrane</keyword>
<evidence type="ECO:0000256" key="2">
    <source>
        <dbReference type="ARBA" id="ARBA00009810"/>
    </source>
</evidence>
<reference evidence="15" key="1">
    <citation type="submission" date="2021-07" db="EMBL/GenBank/DDBJ databases">
        <title>Neiella marina sp. nov., isolated from the intestinal content of sea cucumber Apostichopus japonicus.</title>
        <authorList>
            <person name="Bai X."/>
        </authorList>
    </citation>
    <scope>NUCLEOTIDE SEQUENCE</scope>
    <source>
        <strain evidence="15">126</strain>
    </source>
</reference>
<feature type="signal peptide" evidence="12">
    <location>
        <begin position="1"/>
        <end position="20"/>
    </location>
</feature>
<feature type="chain" id="PRO_5046585714" evidence="12">
    <location>
        <begin position="21"/>
        <end position="678"/>
    </location>
</feature>
<dbReference type="InterPro" id="IPR000531">
    <property type="entry name" value="Beta-barrel_TonB"/>
</dbReference>
<evidence type="ECO:0000256" key="10">
    <source>
        <dbReference type="PROSITE-ProRule" id="PRU01360"/>
    </source>
</evidence>
<keyword evidence="8 10" id="KW-0472">Membrane</keyword>
<dbReference type="InterPro" id="IPR011276">
    <property type="entry name" value="TonB_haem/Hb_rcpt"/>
</dbReference>
<evidence type="ECO:0000313" key="15">
    <source>
        <dbReference type="EMBL" id="MBW8191586.1"/>
    </source>
</evidence>
<dbReference type="PANTHER" id="PTHR30069:SF41">
    <property type="entry name" value="HEME_HEMOPEXIN UTILIZATION PROTEIN C"/>
    <property type="match status" value="1"/>
</dbReference>
<comment type="caution">
    <text evidence="15">The sequence shown here is derived from an EMBL/GenBank/DDBJ whole genome shotgun (WGS) entry which is preliminary data.</text>
</comment>
<evidence type="ECO:0000259" key="14">
    <source>
        <dbReference type="Pfam" id="PF07715"/>
    </source>
</evidence>
<keyword evidence="5 10" id="KW-0812">Transmembrane</keyword>
<dbReference type="SUPFAM" id="SSF56935">
    <property type="entry name" value="Porins"/>
    <property type="match status" value="1"/>
</dbReference>